<proteinExistence type="predicted"/>
<accession>A0A7S8F267</accession>
<evidence type="ECO:0000313" key="2">
    <source>
        <dbReference type="EMBL" id="QPC97751.1"/>
    </source>
</evidence>
<gene>
    <name evidence="2" type="ORF">IRL76_07475</name>
</gene>
<dbReference type="EMBL" id="CP064654">
    <property type="protein sequence ID" value="QPC97751.1"/>
    <property type="molecule type" value="Genomic_DNA"/>
</dbReference>
<keyword evidence="1" id="KW-0732">Signal</keyword>
<keyword evidence="3" id="KW-1185">Reference proteome</keyword>
<dbReference type="AlphaFoldDB" id="A0A7S8F267"/>
<feature type="chain" id="PRO_5032626471" description="Mlr4354 like protein" evidence="1">
    <location>
        <begin position="19"/>
        <end position="161"/>
    </location>
</feature>
<evidence type="ECO:0000256" key="1">
    <source>
        <dbReference type="SAM" id="SignalP"/>
    </source>
</evidence>
<dbReference type="KEGG" id="qso:IRL76_07475"/>
<evidence type="ECO:0000313" key="3">
    <source>
        <dbReference type="Proteomes" id="UP000594459"/>
    </source>
</evidence>
<organism evidence="2 3">
    <name type="scientific">Qipengyuania soli</name>
    <dbReference type="NCBI Taxonomy" id="2782568"/>
    <lineage>
        <taxon>Bacteria</taxon>
        <taxon>Pseudomonadati</taxon>
        <taxon>Pseudomonadota</taxon>
        <taxon>Alphaproteobacteria</taxon>
        <taxon>Sphingomonadales</taxon>
        <taxon>Erythrobacteraceae</taxon>
        <taxon>Qipengyuania</taxon>
    </lineage>
</organism>
<protein>
    <recommendedName>
        <fullName evidence="4">Mlr4354 like protein</fullName>
    </recommendedName>
</protein>
<dbReference type="Proteomes" id="UP000594459">
    <property type="component" value="Chromosome"/>
</dbReference>
<evidence type="ECO:0008006" key="4">
    <source>
        <dbReference type="Google" id="ProtNLM"/>
    </source>
</evidence>
<dbReference type="RefSeq" id="WP_200980763.1">
    <property type="nucleotide sequence ID" value="NZ_CP064654.1"/>
</dbReference>
<reference evidence="2 3" key="1">
    <citation type="submission" date="2020-11" db="EMBL/GenBank/DDBJ databases">
        <title>The genome sequence of Erythrobacter sp. 6D36.</title>
        <authorList>
            <person name="Liu Y."/>
        </authorList>
    </citation>
    <scope>NUCLEOTIDE SEQUENCE [LARGE SCALE GENOMIC DNA]</scope>
    <source>
        <strain evidence="2 3">6D36</strain>
    </source>
</reference>
<feature type="signal peptide" evidence="1">
    <location>
        <begin position="1"/>
        <end position="18"/>
    </location>
</feature>
<name>A0A7S8F267_9SPHN</name>
<sequence>MRKTIALALICLATPLAAKDSLGVFSDWGAFRDPSVPRCYAIAVATDSKAKREFDPFASVGTWPRRQLRGQVHFRLSRQIADKAAVTLILGRKSFRLTGGGADAWAQDRTMDAAILAGMRSTPRMTIRSTDRSGRRFTDTYSLAGAASAIDAATLGCARLK</sequence>